<name>A0ABS9WFD9_9ACTN</name>
<dbReference type="Proteomes" id="UP001430755">
    <property type="component" value="Unassembled WGS sequence"/>
</dbReference>
<dbReference type="EMBL" id="JAJMLW010000001">
    <property type="protein sequence ID" value="MCI2241583.1"/>
    <property type="molecule type" value="Genomic_DNA"/>
</dbReference>
<comment type="caution">
    <text evidence="2">The sequence shown here is derived from an EMBL/GenBank/DDBJ whole genome shotgun (WGS) entry which is preliminary data.</text>
</comment>
<keyword evidence="3" id="KW-1185">Reference proteome</keyword>
<dbReference type="RefSeq" id="WP_242163877.1">
    <property type="nucleotide sequence ID" value="NZ_JAJMLW010000001.1"/>
</dbReference>
<dbReference type="Gene3D" id="3.30.1180.10">
    <property type="match status" value="1"/>
</dbReference>
<evidence type="ECO:0000256" key="1">
    <source>
        <dbReference type="ARBA" id="ARBA00023121"/>
    </source>
</evidence>
<dbReference type="InterPro" id="IPR003797">
    <property type="entry name" value="DegV"/>
</dbReference>
<proteinExistence type="predicted"/>
<dbReference type="InterPro" id="IPR043168">
    <property type="entry name" value="DegV_C"/>
</dbReference>
<dbReference type="PANTHER" id="PTHR33434:SF2">
    <property type="entry name" value="FATTY ACID-BINDING PROTEIN TM_1468"/>
    <property type="match status" value="1"/>
</dbReference>
<keyword evidence="1" id="KW-0446">Lipid-binding</keyword>
<evidence type="ECO:0000313" key="3">
    <source>
        <dbReference type="Proteomes" id="UP001430755"/>
    </source>
</evidence>
<dbReference type="PROSITE" id="PS51482">
    <property type="entry name" value="DEGV"/>
    <property type="match status" value="1"/>
</dbReference>
<dbReference type="Pfam" id="PF02645">
    <property type="entry name" value="DegV"/>
    <property type="match status" value="1"/>
</dbReference>
<organism evidence="2 3">
    <name type="scientific">Adlercreutzia faecimuris</name>
    <dbReference type="NCBI Taxonomy" id="2897341"/>
    <lineage>
        <taxon>Bacteria</taxon>
        <taxon>Bacillati</taxon>
        <taxon>Actinomycetota</taxon>
        <taxon>Coriobacteriia</taxon>
        <taxon>Eggerthellales</taxon>
        <taxon>Eggerthellaceae</taxon>
        <taxon>Adlercreutzia</taxon>
    </lineage>
</organism>
<dbReference type="NCBIfam" id="TIGR00762">
    <property type="entry name" value="DegV"/>
    <property type="match status" value="1"/>
</dbReference>
<dbReference type="PANTHER" id="PTHR33434">
    <property type="entry name" value="DEGV DOMAIN-CONTAINING PROTEIN DR_1986-RELATED"/>
    <property type="match status" value="1"/>
</dbReference>
<dbReference type="InterPro" id="IPR050270">
    <property type="entry name" value="DegV_domain_contain"/>
</dbReference>
<protein>
    <submittedName>
        <fullName evidence="2">DegV family protein</fullName>
    </submittedName>
</protein>
<sequence>MGVRIIVDSGSDMEAVYAAAHDVTVVPLKVAFADGEYAQDVDITREEFYARLVESDEIPSTSQVPPHEFQALFDEAVAAGDDVVCVCLSSKLSGTCDSARLAAAAHPGRVFVVDSLNATVGERVVAERAIALRDAGASAADIAAQLEREREEVCLVAVLDTLEFLKKGGRISAAVALAGGLLSIKPVIGVVDGEVTMLGKARGSKQGNNLLRQKIAESGGVDFSRPIWLGYTGLDDALLRKYVEDSRELYDAEVPEPPTTHVGSVIGTHVGPGAIAVAFFHA</sequence>
<dbReference type="SUPFAM" id="SSF82549">
    <property type="entry name" value="DAK1/DegV-like"/>
    <property type="match status" value="1"/>
</dbReference>
<dbReference type="Gene3D" id="3.40.50.10170">
    <property type="match status" value="1"/>
</dbReference>
<evidence type="ECO:0000313" key="2">
    <source>
        <dbReference type="EMBL" id="MCI2241583.1"/>
    </source>
</evidence>
<reference evidence="2" key="1">
    <citation type="submission" date="2021-11" db="EMBL/GenBank/DDBJ databases">
        <title>A Novel Adlercreutzia Species, isolated from a Allomyrina dichotoma larva feces.</title>
        <authorList>
            <person name="Suh M.K."/>
        </authorList>
    </citation>
    <scope>NUCLEOTIDE SEQUENCE</scope>
    <source>
        <strain evidence="2">JBNU-10</strain>
    </source>
</reference>
<gene>
    <name evidence="2" type="ORF">LPT13_04340</name>
</gene>
<accession>A0ABS9WFD9</accession>